<gene>
    <name evidence="1" type="ORF">PPTG_07638</name>
</gene>
<proteinExistence type="predicted"/>
<evidence type="ECO:0000313" key="2">
    <source>
        <dbReference type="Proteomes" id="UP000018817"/>
    </source>
</evidence>
<dbReference type="VEuPathDB" id="FungiDB:PPTG_07638"/>
<dbReference type="GeneID" id="20177491"/>
<protein>
    <submittedName>
        <fullName evidence="1">Uncharacterized protein</fullName>
    </submittedName>
</protein>
<dbReference type="RefSeq" id="XP_008900165.1">
    <property type="nucleotide sequence ID" value="XM_008901917.1"/>
</dbReference>
<dbReference type="AlphaFoldDB" id="W2QNC7"/>
<dbReference type="EMBL" id="KI669572">
    <property type="protein sequence ID" value="ETN14633.1"/>
    <property type="molecule type" value="Genomic_DNA"/>
</dbReference>
<name>W2QNC7_PHYN3</name>
<dbReference type="Proteomes" id="UP000018817">
    <property type="component" value="Unassembled WGS sequence"/>
</dbReference>
<reference evidence="1 2" key="2">
    <citation type="submission" date="2013-11" db="EMBL/GenBank/DDBJ databases">
        <title>The Genome Sequence of Phytophthora parasitica INRA-310.</title>
        <authorList>
            <consortium name="The Broad Institute Genomics Platform"/>
            <person name="Russ C."/>
            <person name="Tyler B."/>
            <person name="Panabieres F."/>
            <person name="Shan W."/>
            <person name="Tripathy S."/>
            <person name="Grunwald N."/>
            <person name="Machado M."/>
            <person name="Johnson C.S."/>
            <person name="Arredondo F."/>
            <person name="Hong C."/>
            <person name="Coffey M."/>
            <person name="Young S.K."/>
            <person name="Zeng Q."/>
            <person name="Gargeya S."/>
            <person name="Fitzgerald M."/>
            <person name="Abouelleil A."/>
            <person name="Alvarado L."/>
            <person name="Chapman S.B."/>
            <person name="Gainer-Dewar J."/>
            <person name="Goldberg J."/>
            <person name="Griggs A."/>
            <person name="Gujja S."/>
            <person name="Hansen M."/>
            <person name="Howarth C."/>
            <person name="Imamovic A."/>
            <person name="Ireland A."/>
            <person name="Larimer J."/>
            <person name="McCowan C."/>
            <person name="Murphy C."/>
            <person name="Pearson M."/>
            <person name="Poon T.W."/>
            <person name="Priest M."/>
            <person name="Roberts A."/>
            <person name="Saif S."/>
            <person name="Shea T."/>
            <person name="Sykes S."/>
            <person name="Wortman J."/>
            <person name="Nusbaum C."/>
            <person name="Birren B."/>
        </authorList>
    </citation>
    <scope>NUCLEOTIDE SEQUENCE [LARGE SCALE GENOMIC DNA]</scope>
    <source>
        <strain evidence="1 2">INRA-310</strain>
    </source>
</reference>
<accession>W2QNC7</accession>
<reference evidence="2" key="1">
    <citation type="submission" date="2011-12" db="EMBL/GenBank/DDBJ databases">
        <authorList>
            <consortium name="The Broad Institute Genome Sequencing Platform"/>
            <person name="Russ C."/>
            <person name="Tyler B."/>
            <person name="Panabieres F."/>
            <person name="Shan W."/>
            <person name="Tripathy S."/>
            <person name="Grunwald N."/>
            <person name="Machado M."/>
            <person name="Young S.K."/>
            <person name="Zeng Q."/>
            <person name="Gargeya S."/>
            <person name="Fitzgerald M."/>
            <person name="Haas B."/>
            <person name="Abouelleil A."/>
            <person name="Alvarado L."/>
            <person name="Arachchi H.M."/>
            <person name="Berlin A."/>
            <person name="Chapman S.B."/>
            <person name="Gearin G."/>
            <person name="Goldberg J."/>
            <person name="Griggs A."/>
            <person name="Gujja S."/>
            <person name="Hansen M."/>
            <person name="Heiman D."/>
            <person name="Howarth C."/>
            <person name="Larimer J."/>
            <person name="Lui A."/>
            <person name="MacDonald P.J.P."/>
            <person name="McCowen C."/>
            <person name="Montmayeur A."/>
            <person name="Murphy C."/>
            <person name="Neiman D."/>
            <person name="Pearson M."/>
            <person name="Priest M."/>
            <person name="Roberts A."/>
            <person name="Saif S."/>
            <person name="Shea T."/>
            <person name="Sisk P."/>
            <person name="Stolte C."/>
            <person name="Sykes S."/>
            <person name="Wortman J."/>
            <person name="Nusbaum C."/>
            <person name="Birren B."/>
        </authorList>
    </citation>
    <scope>NUCLEOTIDE SEQUENCE [LARGE SCALE GENOMIC DNA]</scope>
    <source>
        <strain evidence="2">INRA-310</strain>
    </source>
</reference>
<sequence>MCVPKDTAGAESWTQTRPQIPGVLVAPRAARVRSETSKATAAGAWLRTRMSLRTSETCVPSIQRASAARAVEAASLNTKCSLFVVKYTARLEKKLNPGVAPDVTICGSKCFVSLEQQAALSVETRGLSGHTRDELVLNAPRVLGHAHTALAADARCILGTHVSLVRSDNRVLSHAPAAVVFEVSDRTRAALGATNTPGICGRVCVQLSAPAVSLGTHMPHLFSALVVGLATSELRSVLKPAVSVTTHLPPLAAAASGVCGRVCVQLILSARFVAYLPSLHLGPILTLYLVELTLLKIFVSRITLVLHMSQRTRWP</sequence>
<organism evidence="1 2">
    <name type="scientific">Phytophthora nicotianae (strain INRA-310)</name>
    <name type="common">Phytophthora parasitica</name>
    <dbReference type="NCBI Taxonomy" id="761204"/>
    <lineage>
        <taxon>Eukaryota</taxon>
        <taxon>Sar</taxon>
        <taxon>Stramenopiles</taxon>
        <taxon>Oomycota</taxon>
        <taxon>Peronosporomycetes</taxon>
        <taxon>Peronosporales</taxon>
        <taxon>Peronosporaceae</taxon>
        <taxon>Phytophthora</taxon>
    </lineage>
</organism>
<evidence type="ECO:0000313" key="1">
    <source>
        <dbReference type="EMBL" id="ETN14633.1"/>
    </source>
</evidence>